<dbReference type="EMBL" id="JAHXRI010000001">
    <property type="protein sequence ID" value="MBZ1349166.1"/>
    <property type="molecule type" value="Genomic_DNA"/>
</dbReference>
<dbReference type="RefSeq" id="WP_259659581.1">
    <property type="nucleotide sequence ID" value="NZ_JAHXRI010000001.1"/>
</dbReference>
<keyword evidence="1" id="KW-0732">Signal</keyword>
<name>A0A953N564_9BURK</name>
<reference evidence="2" key="1">
    <citation type="submission" date="2021-07" db="EMBL/GenBank/DDBJ databases">
        <title>New genus and species of the family Alcaligenaceae.</title>
        <authorList>
            <person name="Hahn M.W."/>
        </authorList>
    </citation>
    <scope>NUCLEOTIDE SEQUENCE</scope>
    <source>
        <strain evidence="2">LF4-65</strain>
    </source>
</reference>
<gene>
    <name evidence="2" type="ORF">KZZ10_00775</name>
</gene>
<evidence type="ECO:0000313" key="2">
    <source>
        <dbReference type="EMBL" id="MBZ1349166.1"/>
    </source>
</evidence>
<comment type="caution">
    <text evidence="2">The sequence shown here is derived from an EMBL/GenBank/DDBJ whole genome shotgun (WGS) entry which is preliminary data.</text>
</comment>
<proteinExistence type="predicted"/>
<evidence type="ECO:0008006" key="4">
    <source>
        <dbReference type="Google" id="ProtNLM"/>
    </source>
</evidence>
<sequence>MKAIVLMAVLSIGLVLQDAYASSGLTLAQYREWKKDSIKKEMLTTYTAGMGQGVVFSNVHNKSYNLPQIFCPPGDLPLTGDLTNQILENFIGRNNFKPTDEISIILIFALKNAYPCR</sequence>
<feature type="signal peptide" evidence="1">
    <location>
        <begin position="1"/>
        <end position="21"/>
    </location>
</feature>
<evidence type="ECO:0000313" key="3">
    <source>
        <dbReference type="Proteomes" id="UP000739565"/>
    </source>
</evidence>
<dbReference type="AlphaFoldDB" id="A0A953N564"/>
<feature type="chain" id="PRO_5037925091" description="Rap1a immunity protein domain-containing protein" evidence="1">
    <location>
        <begin position="22"/>
        <end position="117"/>
    </location>
</feature>
<dbReference type="Proteomes" id="UP000739565">
    <property type="component" value="Unassembled WGS sequence"/>
</dbReference>
<accession>A0A953N564</accession>
<evidence type="ECO:0000256" key="1">
    <source>
        <dbReference type="SAM" id="SignalP"/>
    </source>
</evidence>
<keyword evidence="3" id="KW-1185">Reference proteome</keyword>
<protein>
    <recommendedName>
        <fullName evidence="4">Rap1a immunity protein domain-containing protein</fullName>
    </recommendedName>
</protein>
<organism evidence="2 3">
    <name type="scientific">Zwartia hollandica</name>
    <dbReference type="NCBI Taxonomy" id="324606"/>
    <lineage>
        <taxon>Bacteria</taxon>
        <taxon>Pseudomonadati</taxon>
        <taxon>Pseudomonadota</taxon>
        <taxon>Betaproteobacteria</taxon>
        <taxon>Burkholderiales</taxon>
        <taxon>Alcaligenaceae</taxon>
        <taxon>Zwartia</taxon>
    </lineage>
</organism>